<dbReference type="PANTHER" id="PTHR31818:SF14">
    <property type="entry name" value="O-FUCOSYLTRANSFERASE FAMILY PROTEIN"/>
    <property type="match status" value="1"/>
</dbReference>
<organism evidence="8 9">
    <name type="scientific">Lupinus albus</name>
    <name type="common">White lupine</name>
    <name type="synonym">Lupinus termis</name>
    <dbReference type="NCBI Taxonomy" id="3870"/>
    <lineage>
        <taxon>Eukaryota</taxon>
        <taxon>Viridiplantae</taxon>
        <taxon>Streptophyta</taxon>
        <taxon>Embryophyta</taxon>
        <taxon>Tracheophyta</taxon>
        <taxon>Spermatophyta</taxon>
        <taxon>Magnoliopsida</taxon>
        <taxon>eudicotyledons</taxon>
        <taxon>Gunneridae</taxon>
        <taxon>Pentapetalae</taxon>
        <taxon>rosids</taxon>
        <taxon>fabids</taxon>
        <taxon>Fabales</taxon>
        <taxon>Fabaceae</taxon>
        <taxon>Papilionoideae</taxon>
        <taxon>50 kb inversion clade</taxon>
        <taxon>genistoids sensu lato</taxon>
        <taxon>core genistoids</taxon>
        <taxon>Genisteae</taxon>
        <taxon>Lupinus</taxon>
    </lineage>
</organism>
<dbReference type="GO" id="GO:0006004">
    <property type="term" value="P:fucose metabolic process"/>
    <property type="evidence" value="ECO:0007669"/>
    <property type="project" value="UniProtKB-KW"/>
</dbReference>
<keyword evidence="7" id="KW-0812">Transmembrane</keyword>
<dbReference type="Pfam" id="PF10250">
    <property type="entry name" value="O-FucT"/>
    <property type="match status" value="1"/>
</dbReference>
<dbReference type="InterPro" id="IPR019378">
    <property type="entry name" value="GDP-Fuc_O-FucTrfase"/>
</dbReference>
<evidence type="ECO:0000256" key="5">
    <source>
        <dbReference type="ARBA" id="ARBA00023277"/>
    </source>
</evidence>
<evidence type="ECO:0000256" key="1">
    <source>
        <dbReference type="ARBA" id="ARBA00007737"/>
    </source>
</evidence>
<dbReference type="AlphaFoldDB" id="A0A6A4Q0Z4"/>
<evidence type="ECO:0000256" key="6">
    <source>
        <dbReference type="ARBA" id="ARBA00030350"/>
    </source>
</evidence>
<gene>
    <name evidence="8" type="ORF">Lalb_Chr09g0330051</name>
</gene>
<name>A0A6A4Q0Z4_LUPAL</name>
<protein>
    <recommendedName>
        <fullName evidence="6">O-fucosyltransferase family protein</fullName>
    </recommendedName>
</protein>
<dbReference type="GO" id="GO:0016757">
    <property type="term" value="F:glycosyltransferase activity"/>
    <property type="evidence" value="ECO:0007669"/>
    <property type="project" value="UniProtKB-KW"/>
</dbReference>
<dbReference type="Proteomes" id="UP000447434">
    <property type="component" value="Chromosome 9"/>
</dbReference>
<proteinExistence type="inferred from homology"/>
<evidence type="ECO:0000256" key="2">
    <source>
        <dbReference type="ARBA" id="ARBA00022676"/>
    </source>
</evidence>
<evidence type="ECO:0000256" key="7">
    <source>
        <dbReference type="SAM" id="Phobius"/>
    </source>
</evidence>
<accession>A0A6A4Q0Z4</accession>
<dbReference type="OrthoDB" id="1714265at2759"/>
<keyword evidence="9" id="KW-1185">Reference proteome</keyword>
<dbReference type="PANTHER" id="PTHR31818">
    <property type="entry name" value="O-FUCOSYLTRANSFERASE 16"/>
    <property type="match status" value="1"/>
</dbReference>
<keyword evidence="2 8" id="KW-0328">Glycosyltransferase</keyword>
<comment type="caution">
    <text evidence="8">The sequence shown here is derived from an EMBL/GenBank/DDBJ whole genome shotgun (WGS) entry which is preliminary data.</text>
</comment>
<reference evidence="9" key="1">
    <citation type="journal article" date="2020" name="Nat. Commun.">
        <title>Genome sequence of the cluster root forming white lupin.</title>
        <authorList>
            <person name="Hufnagel B."/>
            <person name="Marques A."/>
            <person name="Soriano A."/>
            <person name="Marques L."/>
            <person name="Divol F."/>
            <person name="Doumas P."/>
            <person name="Sallet E."/>
            <person name="Mancinotti D."/>
            <person name="Carrere S."/>
            <person name="Marande W."/>
            <person name="Arribat S."/>
            <person name="Keller J."/>
            <person name="Huneau C."/>
            <person name="Blein T."/>
            <person name="Aime D."/>
            <person name="Laguerre M."/>
            <person name="Taylor J."/>
            <person name="Schubert V."/>
            <person name="Nelson M."/>
            <person name="Geu-Flores F."/>
            <person name="Crespi M."/>
            <person name="Gallardo-Guerrero K."/>
            <person name="Delaux P.-M."/>
            <person name="Salse J."/>
            <person name="Berges H."/>
            <person name="Guyot R."/>
            <person name="Gouzy J."/>
            <person name="Peret B."/>
        </authorList>
    </citation>
    <scope>NUCLEOTIDE SEQUENCE [LARGE SCALE GENOMIC DNA]</scope>
    <source>
        <strain evidence="9">cv. Amiga</strain>
    </source>
</reference>
<keyword evidence="5" id="KW-0119">Carbohydrate metabolism</keyword>
<feature type="transmembrane region" description="Helical" evidence="7">
    <location>
        <begin position="41"/>
        <end position="60"/>
    </location>
</feature>
<evidence type="ECO:0000313" key="8">
    <source>
        <dbReference type="EMBL" id="KAE9607440.1"/>
    </source>
</evidence>
<keyword evidence="3 8" id="KW-0808">Transferase</keyword>
<sequence>MIFLGSFFLTQIINQMGVALFQQQANLNEKNVCWRSTTKPISLSMVCGFMLFVLGMISLLTGHMASNLEWYSQRFVHHSFYSTLDGNGHAPIDIWKSQYSKYYYGCKERGRSFASAVHERKSNGYLLIATSGGLNQQRTGITDAVVVARILNATLVLPELDHHSFWKDDR</sequence>
<evidence type="ECO:0000313" key="9">
    <source>
        <dbReference type="Proteomes" id="UP000447434"/>
    </source>
</evidence>
<dbReference type="EMBL" id="WOCE01000009">
    <property type="protein sequence ID" value="KAE9607440.1"/>
    <property type="molecule type" value="Genomic_DNA"/>
</dbReference>
<keyword evidence="7" id="KW-0472">Membrane</keyword>
<comment type="similarity">
    <text evidence="1">Belongs to the glycosyltransferase GT106 family.</text>
</comment>
<keyword evidence="7" id="KW-1133">Transmembrane helix</keyword>
<evidence type="ECO:0000256" key="4">
    <source>
        <dbReference type="ARBA" id="ARBA00023253"/>
    </source>
</evidence>
<keyword evidence="4" id="KW-0294">Fucose metabolism</keyword>
<evidence type="ECO:0000256" key="3">
    <source>
        <dbReference type="ARBA" id="ARBA00022679"/>
    </source>
</evidence>